<dbReference type="GO" id="GO:0015074">
    <property type="term" value="P:DNA integration"/>
    <property type="evidence" value="ECO:0007669"/>
    <property type="project" value="UniProtKB-KW"/>
</dbReference>
<dbReference type="InterPro" id="IPR011010">
    <property type="entry name" value="DNA_brk_join_enz"/>
</dbReference>
<dbReference type="GO" id="GO:0006310">
    <property type="term" value="P:DNA recombination"/>
    <property type="evidence" value="ECO:0007669"/>
    <property type="project" value="UniProtKB-KW"/>
</dbReference>
<gene>
    <name evidence="6" type="ORF">N5J77_00775</name>
</gene>
<dbReference type="PROSITE" id="PS51898">
    <property type="entry name" value="TYR_RECOMBINASE"/>
    <property type="match status" value="1"/>
</dbReference>
<name>A0AA42WS84_SPHYA</name>
<keyword evidence="4" id="KW-0233">DNA recombination</keyword>
<dbReference type="AlphaFoldDB" id="A0AA42WS84"/>
<dbReference type="InterPro" id="IPR010998">
    <property type="entry name" value="Integrase_recombinase_N"/>
</dbReference>
<dbReference type="Gene3D" id="1.10.150.130">
    <property type="match status" value="1"/>
</dbReference>
<keyword evidence="3" id="KW-0238">DNA-binding</keyword>
<dbReference type="InterPro" id="IPR013762">
    <property type="entry name" value="Integrase-like_cat_sf"/>
</dbReference>
<accession>A0AA42WS84</accession>
<dbReference type="RefSeq" id="WP_066764613.1">
    <property type="nucleotide sequence ID" value="NZ_JAOCKX010000001.1"/>
</dbReference>
<dbReference type="PANTHER" id="PTHR30349">
    <property type="entry name" value="PHAGE INTEGRASE-RELATED"/>
    <property type="match status" value="1"/>
</dbReference>
<comment type="caution">
    <text evidence="6">The sequence shown here is derived from an EMBL/GenBank/DDBJ whole genome shotgun (WGS) entry which is preliminary data.</text>
</comment>
<dbReference type="Gene3D" id="1.10.443.10">
    <property type="entry name" value="Intergrase catalytic core"/>
    <property type="match status" value="1"/>
</dbReference>
<dbReference type="InterPro" id="IPR050090">
    <property type="entry name" value="Tyrosine_recombinase_XerCD"/>
</dbReference>
<dbReference type="Pfam" id="PF00589">
    <property type="entry name" value="Phage_integrase"/>
    <property type="match status" value="1"/>
</dbReference>
<dbReference type="GO" id="GO:0003677">
    <property type="term" value="F:DNA binding"/>
    <property type="evidence" value="ECO:0007669"/>
    <property type="project" value="UniProtKB-KW"/>
</dbReference>
<evidence type="ECO:0000256" key="4">
    <source>
        <dbReference type="ARBA" id="ARBA00023172"/>
    </source>
</evidence>
<organism evidence="6 7">
    <name type="scientific">Sphingobium yanoikuyae</name>
    <name type="common">Sphingomonas yanoikuyae</name>
    <dbReference type="NCBI Taxonomy" id="13690"/>
    <lineage>
        <taxon>Bacteria</taxon>
        <taxon>Pseudomonadati</taxon>
        <taxon>Pseudomonadota</taxon>
        <taxon>Alphaproteobacteria</taxon>
        <taxon>Sphingomonadales</taxon>
        <taxon>Sphingomonadaceae</taxon>
        <taxon>Sphingobium</taxon>
    </lineage>
</organism>
<dbReference type="SUPFAM" id="SSF56349">
    <property type="entry name" value="DNA breaking-rejoining enzymes"/>
    <property type="match status" value="1"/>
</dbReference>
<dbReference type="InterPro" id="IPR002104">
    <property type="entry name" value="Integrase_catalytic"/>
</dbReference>
<proteinExistence type="inferred from homology"/>
<evidence type="ECO:0000256" key="1">
    <source>
        <dbReference type="ARBA" id="ARBA00008857"/>
    </source>
</evidence>
<evidence type="ECO:0000256" key="3">
    <source>
        <dbReference type="ARBA" id="ARBA00023125"/>
    </source>
</evidence>
<evidence type="ECO:0000256" key="2">
    <source>
        <dbReference type="ARBA" id="ARBA00022908"/>
    </source>
</evidence>
<keyword evidence="2" id="KW-0229">DNA integration</keyword>
<evidence type="ECO:0000259" key="5">
    <source>
        <dbReference type="PROSITE" id="PS51898"/>
    </source>
</evidence>
<feature type="domain" description="Tyr recombinase" evidence="5">
    <location>
        <begin position="156"/>
        <end position="351"/>
    </location>
</feature>
<sequence length="359" mass="40429">MRVNLKGVHRVRKKLASGLYATYYYAWRGGPRIEAKFGTPEFHQAYVTAHDERKSRPKPSDTLNGVFRAFEQSTDYTRLAPRTRKDYGKHLRFIETEFGDFPIGALGDPRTRGEFLAWRDRIAGTSERTADYRFAVLARILAWALDRGLVVANPCKRPGRLYQSGRVDSVWKDGDEEAFYKHAPPHLHLAMTLALWTGQRQGDLINLPWAAYDGAEIRLTQSKTKSKVKNRKPKRVIVPVGAPLKLALDALKARYDVEGKSLPATILLTERGQSWTSDGFRTSWRKACVKAGVAGLTFHDLRGTVVTRLAIAGASVPQIATITGHSLKDVETILDTHYLKRDSEMAETAISKLENRRKL</sequence>
<evidence type="ECO:0000313" key="7">
    <source>
        <dbReference type="Proteomes" id="UP001162318"/>
    </source>
</evidence>
<dbReference type="Proteomes" id="UP001162318">
    <property type="component" value="Unassembled WGS sequence"/>
</dbReference>
<reference evidence="6" key="1">
    <citation type="submission" date="2022-09" db="EMBL/GenBank/DDBJ databases">
        <title>Intensive care unit water sources are persistently colonized with multi-drug resistant bacteria and are the site of extensive horizontal gene transfer of antibiotic resistance genes.</title>
        <authorList>
            <person name="Diorio-Toth L."/>
        </authorList>
    </citation>
    <scope>NUCLEOTIDE SEQUENCE</scope>
    <source>
        <strain evidence="6">GD03659</strain>
    </source>
</reference>
<evidence type="ECO:0000313" key="6">
    <source>
        <dbReference type="EMBL" id="MDH2129641.1"/>
    </source>
</evidence>
<dbReference type="EMBL" id="JAOCKX010000001">
    <property type="protein sequence ID" value="MDH2129641.1"/>
    <property type="molecule type" value="Genomic_DNA"/>
</dbReference>
<comment type="similarity">
    <text evidence="1">Belongs to the 'phage' integrase family.</text>
</comment>
<protein>
    <submittedName>
        <fullName evidence="6">Tyrosine-type recombinase/integrase</fullName>
    </submittedName>
</protein>
<dbReference type="PANTHER" id="PTHR30349:SF64">
    <property type="entry name" value="PROPHAGE INTEGRASE INTD-RELATED"/>
    <property type="match status" value="1"/>
</dbReference>